<reference evidence="1" key="1">
    <citation type="submission" date="2023-06" db="EMBL/GenBank/DDBJ databases">
        <authorList>
            <consortium name="Lawrence Berkeley National Laboratory"/>
            <person name="Ahrendt S."/>
            <person name="Sahu N."/>
            <person name="Indic B."/>
            <person name="Wong-Bajracharya J."/>
            <person name="Merenyi Z."/>
            <person name="Ke H.-M."/>
            <person name="Monk M."/>
            <person name="Kocsube S."/>
            <person name="Drula E."/>
            <person name="Lipzen A."/>
            <person name="Balint B."/>
            <person name="Henrissat B."/>
            <person name="Andreopoulos B."/>
            <person name="Martin F.M."/>
            <person name="Harder C.B."/>
            <person name="Rigling D."/>
            <person name="Ford K.L."/>
            <person name="Foster G.D."/>
            <person name="Pangilinan J."/>
            <person name="Papanicolaou A."/>
            <person name="Barry K."/>
            <person name="LaButti K."/>
            <person name="Viragh M."/>
            <person name="Koriabine M."/>
            <person name="Yan M."/>
            <person name="Riley R."/>
            <person name="Champramary S."/>
            <person name="Plett K.L."/>
            <person name="Tsai I.J."/>
            <person name="Slot J."/>
            <person name="Sipos G."/>
            <person name="Plett J."/>
            <person name="Nagy L.G."/>
            <person name="Grigoriev I.V."/>
        </authorList>
    </citation>
    <scope>NUCLEOTIDE SEQUENCE</scope>
    <source>
        <strain evidence="1">FPL87.14</strain>
    </source>
</reference>
<dbReference type="AlphaFoldDB" id="A0AA39IW79"/>
<name>A0AA39IW79_9AGAR</name>
<sequence>MHIIARSEYADKSIADIEEFRNGSGAVVQVISSYGPPLDIILGFHSMCIMNVVAYKYAYCLYPKATLIVKASIA</sequence>
<gene>
    <name evidence="1" type="ORF">EV421DRAFT_1720393</name>
</gene>
<proteinExistence type="predicted"/>
<keyword evidence="2" id="KW-1185">Reference proteome</keyword>
<dbReference type="Proteomes" id="UP001175226">
    <property type="component" value="Unassembled WGS sequence"/>
</dbReference>
<evidence type="ECO:0000313" key="2">
    <source>
        <dbReference type="Proteomes" id="UP001175226"/>
    </source>
</evidence>
<organism evidence="1 2">
    <name type="scientific">Armillaria borealis</name>
    <dbReference type="NCBI Taxonomy" id="47425"/>
    <lineage>
        <taxon>Eukaryota</taxon>
        <taxon>Fungi</taxon>
        <taxon>Dikarya</taxon>
        <taxon>Basidiomycota</taxon>
        <taxon>Agaricomycotina</taxon>
        <taxon>Agaricomycetes</taxon>
        <taxon>Agaricomycetidae</taxon>
        <taxon>Agaricales</taxon>
        <taxon>Marasmiineae</taxon>
        <taxon>Physalacriaceae</taxon>
        <taxon>Armillaria</taxon>
    </lineage>
</organism>
<evidence type="ECO:0000313" key="1">
    <source>
        <dbReference type="EMBL" id="KAK0431618.1"/>
    </source>
</evidence>
<comment type="caution">
    <text evidence="1">The sequence shown here is derived from an EMBL/GenBank/DDBJ whole genome shotgun (WGS) entry which is preliminary data.</text>
</comment>
<dbReference type="EMBL" id="JAUEPT010000110">
    <property type="protein sequence ID" value="KAK0431618.1"/>
    <property type="molecule type" value="Genomic_DNA"/>
</dbReference>
<protein>
    <submittedName>
        <fullName evidence="1">Uncharacterized protein</fullName>
    </submittedName>
</protein>
<accession>A0AA39IW79</accession>